<evidence type="ECO:0000313" key="5">
    <source>
        <dbReference type="Proteomes" id="UP001271263"/>
    </source>
</evidence>
<keyword evidence="5" id="KW-1185">Reference proteome</keyword>
<evidence type="ECO:0000313" key="2">
    <source>
        <dbReference type="EMBL" id="MDR8523027.1"/>
    </source>
</evidence>
<dbReference type="EMBL" id="JAPMLD010000003">
    <property type="protein sequence ID" value="MDW4824168.1"/>
    <property type="molecule type" value="Genomic_DNA"/>
</dbReference>
<evidence type="ECO:0000259" key="1">
    <source>
        <dbReference type="Pfam" id="PF00903"/>
    </source>
</evidence>
<organism evidence="2 4">
    <name type="scientific">Shewanella fidelis</name>
    <dbReference type="NCBI Taxonomy" id="173509"/>
    <lineage>
        <taxon>Bacteria</taxon>
        <taxon>Pseudomonadati</taxon>
        <taxon>Pseudomonadota</taxon>
        <taxon>Gammaproteobacteria</taxon>
        <taxon>Alteromonadales</taxon>
        <taxon>Shewanellaceae</taxon>
        <taxon>Shewanella</taxon>
    </lineage>
</organism>
<reference evidence="2" key="2">
    <citation type="submission" date="2022-11" db="EMBL/GenBank/DDBJ databases">
        <title>Prophages regulate Shewanella fidelis motility and biofilm formation: implications for gut colonization dynamics in Ciona robusta.</title>
        <authorList>
            <person name="Natarajan O."/>
            <person name="Gibboney S.L."/>
            <person name="Young M.N."/>
            <person name="Lim S.J."/>
            <person name="Pluta N."/>
            <person name="Atkinson C.G.F."/>
            <person name="Leigh B.A."/>
            <person name="Liberti A."/>
            <person name="Kees E."/>
            <person name="Breitbart M."/>
            <person name="Gralnick J."/>
            <person name="Dishaw L.J."/>
        </authorList>
    </citation>
    <scope>NUCLEOTIDE SEQUENCE</scope>
    <source>
        <strain evidence="2">3313</strain>
    </source>
</reference>
<dbReference type="InterPro" id="IPR029068">
    <property type="entry name" value="Glyas_Bleomycin-R_OHBP_Dase"/>
</dbReference>
<dbReference type="EMBL" id="JAPMLE010000001">
    <property type="protein sequence ID" value="MDR8523027.1"/>
    <property type="molecule type" value="Genomic_DNA"/>
</dbReference>
<dbReference type="SUPFAM" id="SSF54593">
    <property type="entry name" value="Glyoxalase/Bleomycin resistance protein/Dihydroxybiphenyl dioxygenase"/>
    <property type="match status" value="1"/>
</dbReference>
<protein>
    <submittedName>
        <fullName evidence="2">VOC family protein</fullName>
    </submittedName>
</protein>
<dbReference type="Proteomes" id="UP001259340">
    <property type="component" value="Unassembled WGS sequence"/>
</dbReference>
<reference evidence="3 5" key="1">
    <citation type="journal article" date="2022" name="bioRxiv">
        <title>Prophages regulate Shewanella fidelis 3313 motility and biofilm formation: implications for gut colonization dynamics in Ciona robusta.</title>
        <authorList>
            <person name="Natarajan O."/>
            <person name="Gibboney S.L."/>
            <person name="Young M.N."/>
            <person name="Lim S.J."/>
            <person name="Pluta N."/>
            <person name="Atkinson C.G."/>
            <person name="Leigh B.A."/>
            <person name="Liberti A."/>
            <person name="Kees E.D."/>
            <person name="Breitbart M."/>
            <person name="Gralnick J.A."/>
            <person name="Dishaw L.J."/>
        </authorList>
    </citation>
    <scope>NUCLEOTIDE SEQUENCE [LARGE SCALE GENOMIC DNA]</scope>
    <source>
        <strain evidence="3 5">JG4066</strain>
    </source>
</reference>
<feature type="domain" description="Glyoxalase/fosfomycin resistance/dioxygenase" evidence="1">
    <location>
        <begin position="3"/>
        <end position="123"/>
    </location>
</feature>
<comment type="caution">
    <text evidence="2">The sequence shown here is derived from an EMBL/GenBank/DDBJ whole genome shotgun (WGS) entry which is preliminary data.</text>
</comment>
<dbReference type="RefSeq" id="WP_310654165.1">
    <property type="nucleotide sequence ID" value="NZ_JAPMLA010000003.1"/>
</dbReference>
<evidence type="ECO:0000313" key="4">
    <source>
        <dbReference type="Proteomes" id="UP001259340"/>
    </source>
</evidence>
<evidence type="ECO:0000313" key="3">
    <source>
        <dbReference type="EMBL" id="MDW4824168.1"/>
    </source>
</evidence>
<gene>
    <name evidence="2" type="ORF">OS133_04925</name>
    <name evidence="3" type="ORF">OS134_08885</name>
</gene>
<dbReference type="Pfam" id="PF00903">
    <property type="entry name" value="Glyoxalase"/>
    <property type="match status" value="1"/>
</dbReference>
<dbReference type="PANTHER" id="PTHR35006">
    <property type="entry name" value="GLYOXALASE FAMILY PROTEIN (AFU_ORTHOLOGUE AFUA_5G14830)"/>
    <property type="match status" value="1"/>
</dbReference>
<proteinExistence type="predicted"/>
<name>A0AAW8NJI4_9GAMM</name>
<dbReference type="InterPro" id="IPR004360">
    <property type="entry name" value="Glyas_Fos-R_dOase_dom"/>
</dbReference>
<dbReference type="Proteomes" id="UP001271263">
    <property type="component" value="Unassembled WGS sequence"/>
</dbReference>
<accession>A0AAW8NJI4</accession>
<dbReference type="CDD" id="cd07262">
    <property type="entry name" value="VOC_like"/>
    <property type="match status" value="1"/>
</dbReference>
<dbReference type="PANTHER" id="PTHR35006:SF1">
    <property type="entry name" value="BLL2941 PROTEIN"/>
    <property type="match status" value="1"/>
</dbReference>
<dbReference type="AlphaFoldDB" id="A0AAW8NJI4"/>
<sequence length="130" mass="14230">MFSHIMIGTNNIESSERFYNSVLAVLGINKPVHDINDTGHKRLFYLHDGSVFCITQPINDEPAHAANGSTIGFVCHSPEQVKEFHAVAVANGATSIETPPGLRNTSTGNMHLCYFLDLDGHKICGMCRSE</sequence>
<dbReference type="Gene3D" id="3.10.180.10">
    <property type="entry name" value="2,3-Dihydroxybiphenyl 1,2-Dioxygenase, domain 1"/>
    <property type="match status" value="1"/>
</dbReference>